<evidence type="ECO:0000256" key="2">
    <source>
        <dbReference type="ARBA" id="ARBA00022679"/>
    </source>
</evidence>
<feature type="transmembrane region" description="Helical" evidence="7">
    <location>
        <begin position="76"/>
        <end position="95"/>
    </location>
</feature>
<keyword evidence="3" id="KW-0547">Nucleotide-binding</keyword>
<dbReference type="EMBL" id="JAVXUO010000922">
    <property type="protein sequence ID" value="KAK2987955.1"/>
    <property type="molecule type" value="Genomic_DNA"/>
</dbReference>
<dbReference type="InterPro" id="IPR000719">
    <property type="entry name" value="Prot_kinase_dom"/>
</dbReference>
<evidence type="ECO:0000256" key="3">
    <source>
        <dbReference type="ARBA" id="ARBA00022741"/>
    </source>
</evidence>
<protein>
    <recommendedName>
        <fullName evidence="8">Protein kinase domain-containing protein</fullName>
    </recommendedName>
</protein>
<keyword evidence="7" id="KW-0812">Transmembrane</keyword>
<keyword evidence="2" id="KW-0808">Transferase</keyword>
<keyword evidence="5" id="KW-0067">ATP-binding</keyword>
<dbReference type="Pfam" id="PF07714">
    <property type="entry name" value="PK_Tyr_Ser-Thr"/>
    <property type="match status" value="1"/>
</dbReference>
<evidence type="ECO:0000256" key="5">
    <source>
        <dbReference type="ARBA" id="ARBA00022840"/>
    </source>
</evidence>
<keyword evidence="1" id="KW-0723">Serine/threonine-protein kinase</keyword>
<reference evidence="9" key="1">
    <citation type="submission" date="2022-12" db="EMBL/GenBank/DDBJ databases">
        <title>Draft genome assemblies for two species of Escallonia (Escalloniales).</title>
        <authorList>
            <person name="Chanderbali A."/>
            <person name="Dervinis C."/>
            <person name="Anghel I."/>
            <person name="Soltis D."/>
            <person name="Soltis P."/>
            <person name="Zapata F."/>
        </authorList>
    </citation>
    <scope>NUCLEOTIDE SEQUENCE</scope>
    <source>
        <strain evidence="9">UCBG92.1500</strain>
        <tissue evidence="9">Leaf</tissue>
    </source>
</reference>
<keyword evidence="7" id="KW-1133">Transmembrane helix</keyword>
<keyword evidence="4" id="KW-0418">Kinase</keyword>
<evidence type="ECO:0000313" key="10">
    <source>
        <dbReference type="Proteomes" id="UP001187471"/>
    </source>
</evidence>
<evidence type="ECO:0000256" key="7">
    <source>
        <dbReference type="SAM" id="Phobius"/>
    </source>
</evidence>
<dbReference type="InterPro" id="IPR011009">
    <property type="entry name" value="Kinase-like_dom_sf"/>
</dbReference>
<dbReference type="AlphaFoldDB" id="A0AA88SED1"/>
<keyword evidence="7" id="KW-0472">Membrane</keyword>
<feature type="region of interest" description="Disordered" evidence="6">
    <location>
        <begin position="47"/>
        <end position="67"/>
    </location>
</feature>
<evidence type="ECO:0000256" key="6">
    <source>
        <dbReference type="SAM" id="MobiDB-lite"/>
    </source>
</evidence>
<gene>
    <name evidence="9" type="ORF">RJ640_011218</name>
</gene>
<keyword evidence="10" id="KW-1185">Reference proteome</keyword>
<evidence type="ECO:0000313" key="9">
    <source>
        <dbReference type="EMBL" id="KAK2987955.1"/>
    </source>
</evidence>
<evidence type="ECO:0000259" key="8">
    <source>
        <dbReference type="PROSITE" id="PS50011"/>
    </source>
</evidence>
<evidence type="ECO:0000256" key="4">
    <source>
        <dbReference type="ARBA" id="ARBA00022777"/>
    </source>
</evidence>
<dbReference type="PANTHER" id="PTHR27002">
    <property type="entry name" value="RECEPTOR-LIKE SERINE/THREONINE-PROTEIN KINASE SD1-8"/>
    <property type="match status" value="1"/>
</dbReference>
<dbReference type="Proteomes" id="UP001187471">
    <property type="component" value="Unassembled WGS sequence"/>
</dbReference>
<proteinExistence type="predicted"/>
<dbReference type="GO" id="GO:0005524">
    <property type="term" value="F:ATP binding"/>
    <property type="evidence" value="ECO:0007669"/>
    <property type="project" value="UniProtKB-KW"/>
</dbReference>
<feature type="domain" description="Protein kinase" evidence="8">
    <location>
        <begin position="144"/>
        <end position="231"/>
    </location>
</feature>
<accession>A0AA88SED1</accession>
<evidence type="ECO:0000256" key="1">
    <source>
        <dbReference type="ARBA" id="ARBA00022527"/>
    </source>
</evidence>
<comment type="caution">
    <text evidence="9">The sequence shown here is derived from an EMBL/GenBank/DDBJ whole genome shotgun (WGS) entry which is preliminary data.</text>
</comment>
<sequence length="231" mass="26181">MDLKHDLVWYAAPYASAKSDNQVSPVRSLTQGIRVNTIRVWKFGTQPSYRSQKSPRPKQVQEEPRRKRVSLPQKPVIIFAVVTIVVGLLLCIICISCRKLARKELLGNPVLHLLDSRQFKEEDTEGIEVPFFDFESILAATENFSQANKLGQGGYGPVYKGKFTEGQEIAVKRLSSHSAQGLEEFKNEVLVIAKLQHRNLVRLLGYCIKGDEKILLYEYMPNKSLDAFIFG</sequence>
<dbReference type="SUPFAM" id="SSF56112">
    <property type="entry name" value="Protein kinase-like (PK-like)"/>
    <property type="match status" value="1"/>
</dbReference>
<dbReference type="Gene3D" id="3.30.200.20">
    <property type="entry name" value="Phosphorylase Kinase, domain 1"/>
    <property type="match status" value="1"/>
</dbReference>
<name>A0AA88SED1_9ASTE</name>
<dbReference type="FunFam" id="3.30.200.20:FF:001037">
    <property type="entry name" value="Putative G-type lectin S-receptor-like serine/threonine-protein kinase"/>
    <property type="match status" value="1"/>
</dbReference>
<dbReference type="PROSITE" id="PS50011">
    <property type="entry name" value="PROTEIN_KINASE_DOM"/>
    <property type="match status" value="1"/>
</dbReference>
<dbReference type="InterPro" id="IPR001245">
    <property type="entry name" value="Ser-Thr/Tyr_kinase_cat_dom"/>
</dbReference>
<dbReference type="PANTHER" id="PTHR27002:SF1111">
    <property type="entry name" value="NON-SPECIFIC SERINE_THREONINE PROTEIN KINASE"/>
    <property type="match status" value="1"/>
</dbReference>
<organism evidence="9 10">
    <name type="scientific">Escallonia rubra</name>
    <dbReference type="NCBI Taxonomy" id="112253"/>
    <lineage>
        <taxon>Eukaryota</taxon>
        <taxon>Viridiplantae</taxon>
        <taxon>Streptophyta</taxon>
        <taxon>Embryophyta</taxon>
        <taxon>Tracheophyta</taxon>
        <taxon>Spermatophyta</taxon>
        <taxon>Magnoliopsida</taxon>
        <taxon>eudicotyledons</taxon>
        <taxon>Gunneridae</taxon>
        <taxon>Pentapetalae</taxon>
        <taxon>asterids</taxon>
        <taxon>campanulids</taxon>
        <taxon>Escalloniales</taxon>
        <taxon>Escalloniaceae</taxon>
        <taxon>Escallonia</taxon>
    </lineage>
</organism>
<dbReference type="GO" id="GO:0005886">
    <property type="term" value="C:plasma membrane"/>
    <property type="evidence" value="ECO:0007669"/>
    <property type="project" value="TreeGrafter"/>
</dbReference>
<dbReference type="GO" id="GO:0004674">
    <property type="term" value="F:protein serine/threonine kinase activity"/>
    <property type="evidence" value="ECO:0007669"/>
    <property type="project" value="UniProtKB-KW"/>
</dbReference>